<evidence type="ECO:0000313" key="2">
    <source>
        <dbReference type="EMBL" id="AVX38556.1"/>
    </source>
</evidence>
<dbReference type="Pfam" id="PF10543">
    <property type="entry name" value="ORF6N"/>
    <property type="match status" value="1"/>
</dbReference>
<evidence type="ECO:0000259" key="1">
    <source>
        <dbReference type="Pfam" id="PF10543"/>
    </source>
</evidence>
<name>A0ABM6UU16_9GAMM</name>
<dbReference type="Proteomes" id="UP000240908">
    <property type="component" value="Chromosome"/>
</dbReference>
<feature type="domain" description="KilA-N DNA-binding" evidence="1">
    <location>
        <begin position="16"/>
        <end position="100"/>
    </location>
</feature>
<dbReference type="RefSeq" id="WP_108087834.1">
    <property type="nucleotide sequence ID" value="NZ_CP028487.1"/>
</dbReference>
<keyword evidence="3" id="KW-1185">Reference proteome</keyword>
<protein>
    <recommendedName>
        <fullName evidence="1">KilA-N DNA-binding domain-containing protein</fullName>
    </recommendedName>
</protein>
<gene>
    <name evidence="2" type="ORF">DA391_13295</name>
</gene>
<proteinExistence type="predicted"/>
<evidence type="ECO:0000313" key="3">
    <source>
        <dbReference type="Proteomes" id="UP000240908"/>
    </source>
</evidence>
<dbReference type="InterPro" id="IPR018873">
    <property type="entry name" value="KilA-N_DNA-bd_domain"/>
</dbReference>
<reference evidence="3" key="1">
    <citation type="journal article" date="2018" name="Genome Announc.">
        <title>First complete genome sequence of Yersinia massiliensis.</title>
        <authorList>
            <person name="Thomas M.C."/>
            <person name="Arling V."/>
            <person name="Goji N."/>
            <person name="Janzen T.W."/>
            <person name="Duceppe M.-O."/>
            <person name="Mathews A."/>
            <person name="Carrillo C."/>
            <person name="Amoako K."/>
        </authorList>
    </citation>
    <scope>NUCLEOTIDE SEQUENCE [LARGE SCALE GENOMIC DNA]</scope>
    <source>
        <strain evidence="3">GTA</strain>
    </source>
</reference>
<organism evidence="2 3">
    <name type="scientific">Yersinia massiliensis</name>
    <dbReference type="NCBI Taxonomy" id="419257"/>
    <lineage>
        <taxon>Bacteria</taxon>
        <taxon>Pseudomonadati</taxon>
        <taxon>Pseudomonadota</taxon>
        <taxon>Gammaproteobacteria</taxon>
        <taxon>Enterobacterales</taxon>
        <taxon>Yersiniaceae</taxon>
        <taxon>Yersinia</taxon>
    </lineage>
</organism>
<dbReference type="EMBL" id="CP028487">
    <property type="protein sequence ID" value="AVX38556.1"/>
    <property type="molecule type" value="Genomic_DNA"/>
</dbReference>
<accession>A0ABM6UU16</accession>
<sequence length="286" mass="33232">MSKKTELALIEAKDLQIIEYRGQRVATTEQLAAGYGTDVANIKMNFSRNADRFIEGKHFFKVTGDELTNLRVSFGYLQISPKTRSLMLWTERGAANHAKMLETDRAWEYYNDLTEFYFTRRDALPAPVDQSSVSRKQLALMVLEAEEKIEALGLHNQELAIAVDSLEKHFAKGMTIPSFCKCLNGVNTSKVMWWAFERDWIFNEQRDPEKDPRWRVASYARDKYLTEEETEIKPHGKEPFRKKTPVLLEKGCHRIYAFYLKGELPMKQTWNGDFSHDKAVYTPEVK</sequence>